<name>A0AAV2VL76_9VIBR</name>
<proteinExistence type="predicted"/>
<organism evidence="2 3">
    <name type="scientific">Vibrio nigripulchritudo SOn1</name>
    <dbReference type="NCBI Taxonomy" id="1238450"/>
    <lineage>
        <taxon>Bacteria</taxon>
        <taxon>Pseudomonadati</taxon>
        <taxon>Pseudomonadota</taxon>
        <taxon>Gammaproteobacteria</taxon>
        <taxon>Vibrionales</taxon>
        <taxon>Vibrionaceae</taxon>
        <taxon>Vibrio</taxon>
    </lineage>
</organism>
<keyword evidence="1" id="KW-0732">Signal</keyword>
<evidence type="ECO:0000256" key="1">
    <source>
        <dbReference type="SAM" id="SignalP"/>
    </source>
</evidence>
<reference evidence="2 3" key="1">
    <citation type="journal article" date="2013" name="ISME J.">
        <title>Comparative genomics of pathogenic lineages of Vibrio nigripulchritudo identifies virulence-associated traits.</title>
        <authorList>
            <person name="Goudenege D."/>
            <person name="Labreuche Y."/>
            <person name="Krin E."/>
            <person name="Ansquer D."/>
            <person name="Mangenot S."/>
            <person name="Calteau A."/>
            <person name="Medigue C."/>
            <person name="Mazel D."/>
            <person name="Polz M.F."/>
            <person name="Le Roux F."/>
        </authorList>
    </citation>
    <scope>NUCLEOTIDE SEQUENCE [LARGE SCALE GENOMIC DNA]</scope>
    <source>
        <strain evidence="2 3">SOn1</strain>
    </source>
</reference>
<gene>
    <name evidence="2" type="ORF">VIBNISOn1_1370021</name>
</gene>
<evidence type="ECO:0000313" key="3">
    <source>
        <dbReference type="Proteomes" id="UP000018211"/>
    </source>
</evidence>
<evidence type="ECO:0000313" key="2">
    <source>
        <dbReference type="EMBL" id="CCO45115.1"/>
    </source>
</evidence>
<dbReference type="RefSeq" id="WP_022610719.1">
    <property type="nucleotide sequence ID" value="NZ_LK391965.1"/>
</dbReference>
<accession>A0AAV2VL76</accession>
<dbReference type="Proteomes" id="UP000018211">
    <property type="component" value="Unassembled WGS sequence"/>
</dbReference>
<feature type="signal peptide" evidence="1">
    <location>
        <begin position="1"/>
        <end position="18"/>
    </location>
</feature>
<dbReference type="EMBL" id="CAOF01000043">
    <property type="protein sequence ID" value="CCO45115.1"/>
    <property type="molecule type" value="Genomic_DNA"/>
</dbReference>
<sequence length="238" mass="26432">MKKYLLLFSALLLSLSFAQTPDELLDGLKPSMKQWVERSCSRNLGPSLWSSCVNREVRALQGDFPNLSTLTGEQKDWLQRSCPTSLGPSLTISCYNREFRAFSDMPSLAGLTAQQSSWVQDSCSKTLGPSLYSSCLKREISAVKGSASTPTKDTEIYVPQRSSLPRTSSSSRNSYPIEVAHNDELFIINGEKFEAKTYCLGWYEGQDVIFVDGSPYGVCASATLLNLDNKETCEVWCE</sequence>
<evidence type="ECO:0008006" key="4">
    <source>
        <dbReference type="Google" id="ProtNLM"/>
    </source>
</evidence>
<protein>
    <recommendedName>
        <fullName evidence="4">Lysozyme inhibitor LprI N-terminal domain-containing protein</fullName>
    </recommendedName>
</protein>
<comment type="caution">
    <text evidence="2">The sequence shown here is derived from an EMBL/GenBank/DDBJ whole genome shotgun (WGS) entry which is preliminary data.</text>
</comment>
<feature type="chain" id="PRO_5043707830" description="Lysozyme inhibitor LprI N-terminal domain-containing protein" evidence="1">
    <location>
        <begin position="19"/>
        <end position="238"/>
    </location>
</feature>
<dbReference type="AlphaFoldDB" id="A0AAV2VL76"/>